<accession>A0A9P6XNS1</accession>
<dbReference type="OrthoDB" id="2417635at2759"/>
<dbReference type="EMBL" id="JAANIT010008276">
    <property type="protein sequence ID" value="KAG1529341.1"/>
    <property type="molecule type" value="Genomic_DNA"/>
</dbReference>
<evidence type="ECO:0000259" key="1">
    <source>
        <dbReference type="Pfam" id="PF13358"/>
    </source>
</evidence>
<protein>
    <recommendedName>
        <fullName evidence="1">Tc1-like transposase DDE domain-containing protein</fullName>
    </recommendedName>
</protein>
<evidence type="ECO:0000313" key="2">
    <source>
        <dbReference type="EMBL" id="KAG1529341.1"/>
    </source>
</evidence>
<dbReference type="Pfam" id="PF13358">
    <property type="entry name" value="DDE_3"/>
    <property type="match status" value="1"/>
</dbReference>
<dbReference type="Proteomes" id="UP000717996">
    <property type="component" value="Unassembled WGS sequence"/>
</dbReference>
<proteinExistence type="predicted"/>
<evidence type="ECO:0000313" key="3">
    <source>
        <dbReference type="Proteomes" id="UP000717996"/>
    </source>
</evidence>
<organism evidence="2 3">
    <name type="scientific">Rhizopus oryzae</name>
    <name type="common">Mucormycosis agent</name>
    <name type="synonym">Rhizopus arrhizus var. delemar</name>
    <dbReference type="NCBI Taxonomy" id="64495"/>
    <lineage>
        <taxon>Eukaryota</taxon>
        <taxon>Fungi</taxon>
        <taxon>Fungi incertae sedis</taxon>
        <taxon>Mucoromycota</taxon>
        <taxon>Mucoromycotina</taxon>
        <taxon>Mucoromycetes</taxon>
        <taxon>Mucorales</taxon>
        <taxon>Mucorineae</taxon>
        <taxon>Rhizopodaceae</taxon>
        <taxon>Rhizopus</taxon>
    </lineage>
</organism>
<name>A0A9P6XNS1_RHIOR</name>
<gene>
    <name evidence="2" type="ORF">G6F51_014174</name>
</gene>
<dbReference type="Gene3D" id="3.30.420.10">
    <property type="entry name" value="Ribonuclease H-like superfamily/Ribonuclease H"/>
    <property type="match status" value="1"/>
</dbReference>
<sequence length="132" mass="15958">MDSLVYQHILGTTYMETLKYYGMSNRTVYLQQDNDPKHKSKSTMSWLQQNTVRYITDWPPNSPDLNPIEHVWHLLKLRLCLYERKARNIDELWERVDVEWNKLDKDVCRSYIDSMPDRRAAVIKSKGRFTRY</sequence>
<dbReference type="GO" id="GO:0003676">
    <property type="term" value="F:nucleic acid binding"/>
    <property type="evidence" value="ECO:0007669"/>
    <property type="project" value="InterPro"/>
</dbReference>
<dbReference type="InterPro" id="IPR036397">
    <property type="entry name" value="RNaseH_sf"/>
</dbReference>
<comment type="caution">
    <text evidence="2">The sequence shown here is derived from an EMBL/GenBank/DDBJ whole genome shotgun (WGS) entry which is preliminary data.</text>
</comment>
<dbReference type="InterPro" id="IPR038717">
    <property type="entry name" value="Tc1-like_DDE_dom"/>
</dbReference>
<reference evidence="2" key="1">
    <citation type="journal article" date="2020" name="Microb. Genom.">
        <title>Genetic diversity of clinical and environmental Mucorales isolates obtained from an investigation of mucormycosis cases among solid organ transplant recipients.</title>
        <authorList>
            <person name="Nguyen M.H."/>
            <person name="Kaul D."/>
            <person name="Muto C."/>
            <person name="Cheng S.J."/>
            <person name="Richter R.A."/>
            <person name="Bruno V.M."/>
            <person name="Liu G."/>
            <person name="Beyhan S."/>
            <person name="Sundermann A.J."/>
            <person name="Mounaud S."/>
            <person name="Pasculle A.W."/>
            <person name="Nierman W.C."/>
            <person name="Driscoll E."/>
            <person name="Cumbie R."/>
            <person name="Clancy C.J."/>
            <person name="Dupont C.L."/>
        </authorList>
    </citation>
    <scope>NUCLEOTIDE SEQUENCE</scope>
    <source>
        <strain evidence="2">GL16</strain>
    </source>
</reference>
<feature type="domain" description="Tc1-like transposase DDE" evidence="1">
    <location>
        <begin position="24"/>
        <end position="92"/>
    </location>
</feature>
<dbReference type="AlphaFoldDB" id="A0A9P6XNS1"/>